<evidence type="ECO:0000256" key="1">
    <source>
        <dbReference type="SAM" id="MobiDB-lite"/>
    </source>
</evidence>
<feature type="compositionally biased region" description="Low complexity" evidence="1">
    <location>
        <begin position="1"/>
        <end position="27"/>
    </location>
</feature>
<dbReference type="Proteomes" id="UP001189429">
    <property type="component" value="Unassembled WGS sequence"/>
</dbReference>
<protein>
    <submittedName>
        <fullName evidence="2">Uncharacterized protein</fullName>
    </submittedName>
</protein>
<proteinExistence type="predicted"/>
<evidence type="ECO:0000313" key="2">
    <source>
        <dbReference type="EMBL" id="CAK0877604.1"/>
    </source>
</evidence>
<sequence>SPAATPSSSAAASARGAGAARAPSPRAFEYHLPWEVSGPLNGDDARGLQEKPAHYQQQPEGLLGRPGEAAAAALPGGHLRQALAEHARALREAASEHEAELRKVAVLVGEELGRQLGSAVRRAVEEASPGDRSSPHVPAATLGDPEERPGLRSAEEHGAADIGRSRSRRTRRSCSDDGIAGSTPFRASDTMQEHVNVIANPATNHDKVSSDASTYGVGPIASSIIEQIEHALTGCWEASDRAATTRM</sequence>
<feature type="non-terminal residue" evidence="2">
    <location>
        <position position="1"/>
    </location>
</feature>
<comment type="caution">
    <text evidence="2">The sequence shown here is derived from an EMBL/GenBank/DDBJ whole genome shotgun (WGS) entry which is preliminary data.</text>
</comment>
<feature type="compositionally biased region" description="Basic and acidic residues" evidence="1">
    <location>
        <begin position="43"/>
        <end position="53"/>
    </location>
</feature>
<dbReference type="EMBL" id="CAUYUJ010017756">
    <property type="protein sequence ID" value="CAK0877604.1"/>
    <property type="molecule type" value="Genomic_DNA"/>
</dbReference>
<feature type="region of interest" description="Disordered" evidence="1">
    <location>
        <begin position="1"/>
        <end position="67"/>
    </location>
</feature>
<accession>A0ABN9VX59</accession>
<feature type="region of interest" description="Disordered" evidence="1">
    <location>
        <begin position="122"/>
        <end position="190"/>
    </location>
</feature>
<feature type="compositionally biased region" description="Basic and acidic residues" evidence="1">
    <location>
        <begin position="145"/>
        <end position="159"/>
    </location>
</feature>
<reference evidence="2" key="1">
    <citation type="submission" date="2023-10" db="EMBL/GenBank/DDBJ databases">
        <authorList>
            <person name="Chen Y."/>
            <person name="Shah S."/>
            <person name="Dougan E. K."/>
            <person name="Thang M."/>
            <person name="Chan C."/>
        </authorList>
    </citation>
    <scope>NUCLEOTIDE SEQUENCE [LARGE SCALE GENOMIC DNA]</scope>
</reference>
<name>A0ABN9VX59_9DINO</name>
<gene>
    <name evidence="2" type="ORF">PCOR1329_LOCUS61623</name>
</gene>
<keyword evidence="3" id="KW-1185">Reference proteome</keyword>
<organism evidence="2 3">
    <name type="scientific">Prorocentrum cordatum</name>
    <dbReference type="NCBI Taxonomy" id="2364126"/>
    <lineage>
        <taxon>Eukaryota</taxon>
        <taxon>Sar</taxon>
        <taxon>Alveolata</taxon>
        <taxon>Dinophyceae</taxon>
        <taxon>Prorocentrales</taxon>
        <taxon>Prorocentraceae</taxon>
        <taxon>Prorocentrum</taxon>
    </lineage>
</organism>
<evidence type="ECO:0000313" key="3">
    <source>
        <dbReference type="Proteomes" id="UP001189429"/>
    </source>
</evidence>